<dbReference type="PROSITE" id="PS51635">
    <property type="entry name" value="PNPLA"/>
    <property type="match status" value="1"/>
</dbReference>
<accession>A0A9W9TTN7</accession>
<feature type="short sequence motif" description="GXGXXG" evidence="2">
    <location>
        <begin position="28"/>
        <end position="33"/>
    </location>
</feature>
<evidence type="ECO:0000313" key="5">
    <source>
        <dbReference type="EMBL" id="KAJ5241000.1"/>
    </source>
</evidence>
<dbReference type="InterPro" id="IPR016035">
    <property type="entry name" value="Acyl_Trfase/lysoPLipase"/>
</dbReference>
<evidence type="ECO:0000256" key="3">
    <source>
        <dbReference type="SAM" id="MobiDB-lite"/>
    </source>
</evidence>
<evidence type="ECO:0000256" key="1">
    <source>
        <dbReference type="ARBA" id="ARBA00023098"/>
    </source>
</evidence>
<dbReference type="OrthoDB" id="1658288at2759"/>
<comment type="caution">
    <text evidence="5">The sequence shown here is derived from an EMBL/GenBank/DDBJ whole genome shotgun (WGS) entry which is preliminary data.</text>
</comment>
<dbReference type="Pfam" id="PF06985">
    <property type="entry name" value="HET"/>
    <property type="match status" value="1"/>
</dbReference>
<evidence type="ECO:0000259" key="4">
    <source>
        <dbReference type="PROSITE" id="PS51635"/>
    </source>
</evidence>
<evidence type="ECO:0000256" key="2">
    <source>
        <dbReference type="PROSITE-ProRule" id="PRU01161"/>
    </source>
</evidence>
<dbReference type="EMBL" id="JAPQKT010000002">
    <property type="protein sequence ID" value="KAJ5241000.1"/>
    <property type="molecule type" value="Genomic_DNA"/>
</dbReference>
<dbReference type="InterPro" id="IPR002641">
    <property type="entry name" value="PNPLA_dom"/>
</dbReference>
<feature type="domain" description="PNPLA" evidence="4">
    <location>
        <begin position="24"/>
        <end position="218"/>
    </location>
</feature>
<proteinExistence type="predicted"/>
<reference evidence="5" key="1">
    <citation type="submission" date="2022-11" db="EMBL/GenBank/DDBJ databases">
        <authorList>
            <person name="Petersen C."/>
        </authorList>
    </citation>
    <scope>NUCLEOTIDE SEQUENCE</scope>
    <source>
        <strain evidence="5">IBT 23319</strain>
    </source>
</reference>
<protein>
    <recommendedName>
        <fullName evidence="4">PNPLA domain-containing protein</fullName>
    </recommendedName>
</protein>
<dbReference type="AlphaFoldDB" id="A0A9W9TTN7"/>
<dbReference type="PANTHER" id="PTHR24148">
    <property type="entry name" value="ANKYRIN REPEAT DOMAIN-CONTAINING PROTEIN 39 HOMOLOG-RELATED"/>
    <property type="match status" value="1"/>
</dbReference>
<gene>
    <name evidence="5" type="ORF">N7469_002591</name>
</gene>
<name>A0A9W9TTN7_PENCI</name>
<dbReference type="Pfam" id="PF26639">
    <property type="entry name" value="Het-6_barrel"/>
    <property type="match status" value="1"/>
</dbReference>
<dbReference type="GeneID" id="81380678"/>
<feature type="short sequence motif" description="GXSXG" evidence="2">
    <location>
        <begin position="77"/>
        <end position="81"/>
    </location>
</feature>
<sequence length="1242" mass="139364">MQYIHSGMASTFPGGNHPYPIIGAEKYGGGMRGLAALYIIKELMIQVTSKIDMQNGGQHMRLGRILKPCEVFDVIGGVSTGGVIAVMLGVAKLGIDEAISAYKLHIPLQTAAPWSSESAPLFSESRFRRNIDKLTEKSFARQSPLAIVTKCNTIVLAKNTTTQSTCAFHNVDGRSDFYPTKAPLVCQATCALPNILPPVDIRDEATGITNCYTAVDMSTMHPVPELVDQIRQLFPKRKVGVIVSIGCGGPSFRQSADADPRLDPVLQAVRDIHHAVIKKAEIVRAEHDILAWTNYYRFDIGYFPAQGRIDEFGTGNQAEIKGMCESFCASKSVHIGHTAKIIVDKGSRKASHQLSFGLDTQWFLWAILNLELLTLKRLFRKDRELHPPGRQMYDVFSKVLISAAEETKKSTERIYGTVSTAHFKAAEIKDFLEKYPRVYCTPEDLKTILPTQLELTKALIPCHKSSLEEAAYVLDHHFDEVFFTRQRAEWIWNLAQKIDMEVRSDLWMEDVDLGSLQHSSDVLQLLKATLHSRLSEGPWSDSPVHLRPDENAPKWPSPPKAITTTPHMRPKYENILESVRKDYNLARRHFEGYSNSMIPGLSVEDACEAIENLNHQQRDFPPYQYLPLPDGNFTRTITLHPAPNATDDIYCDINFLDLERDAHEYDALSYTWGSPNLSATLICNGKRIGITSHLSFALRRFRSPSEPRVIWVDALSVNQSDIEEKTRQVQLMAYIYQQARSVLIYLGEPRKGQERYIKFIYELFELCGGDFSQTLDAAHNNARVKQSLNKVFGSEDPTVIEGMTRIPWFSRRWIVQEASMGNVAFFFFGGSMAPFEVVALAMTALVKSSYVTARVHEGAIDNLIVITSVRNYRDRFIDHPANFGILELLDNCHAAETSEPRDRLYALLSISPDVSYQPKVADLHQRNIIIRPDYLKCVGDIWMEFALEHFDKSSTLDILHCAGAFRRPLPSEEGLSYFLETGIMGLPSFIPDWAAVRRHAPFLGVSRFRAGCCTTTPTRNINGCQLQVSGIILDTIKVKTPRFPSILLTEDIPDVIECAYRLYKKYLSKGELTIEDWERMGRTLAADYALVGSQIMLKIGPRPYTEQAELVFEKHKDVLWAGFEQVVLEYGGASGVLNFRGVDDTSSAQFLKLQYAEALSRTMQGRSCFVSNRGYIGIAPGDCKVGDAIAIPHGARTPFILRSNPVIGHGVRRLIGDCYVYGFMNGEGFEVPGVVDELLLIS</sequence>
<dbReference type="RefSeq" id="XP_056504005.1">
    <property type="nucleotide sequence ID" value="XM_056641511.1"/>
</dbReference>
<dbReference type="SUPFAM" id="SSF52151">
    <property type="entry name" value="FabD/lysophospholipase-like"/>
    <property type="match status" value="1"/>
</dbReference>
<keyword evidence="6" id="KW-1185">Reference proteome</keyword>
<dbReference type="PANTHER" id="PTHR24148:SF64">
    <property type="entry name" value="HETEROKARYON INCOMPATIBILITY DOMAIN-CONTAINING PROTEIN"/>
    <property type="match status" value="1"/>
</dbReference>
<feature type="region of interest" description="Disordered" evidence="3">
    <location>
        <begin position="535"/>
        <end position="566"/>
    </location>
</feature>
<dbReference type="InterPro" id="IPR052895">
    <property type="entry name" value="HetReg/Transcr_Mod"/>
</dbReference>
<dbReference type="Pfam" id="PF01734">
    <property type="entry name" value="Patatin"/>
    <property type="match status" value="1"/>
</dbReference>
<dbReference type="GO" id="GO:0046486">
    <property type="term" value="P:glycerolipid metabolic process"/>
    <property type="evidence" value="ECO:0007669"/>
    <property type="project" value="UniProtKB-ARBA"/>
</dbReference>
<reference evidence="5" key="2">
    <citation type="journal article" date="2023" name="IMA Fungus">
        <title>Comparative genomic study of the Penicillium genus elucidates a diverse pangenome and 15 lateral gene transfer events.</title>
        <authorList>
            <person name="Petersen C."/>
            <person name="Sorensen T."/>
            <person name="Nielsen M.R."/>
            <person name="Sondergaard T.E."/>
            <person name="Sorensen J.L."/>
            <person name="Fitzpatrick D.A."/>
            <person name="Frisvad J.C."/>
            <person name="Nielsen K.L."/>
        </authorList>
    </citation>
    <scope>NUCLEOTIDE SEQUENCE</scope>
    <source>
        <strain evidence="5">IBT 23319</strain>
    </source>
</reference>
<keyword evidence="1" id="KW-0443">Lipid metabolism</keyword>
<dbReference type="Proteomes" id="UP001147733">
    <property type="component" value="Unassembled WGS sequence"/>
</dbReference>
<organism evidence="5 6">
    <name type="scientific">Penicillium citrinum</name>
    <dbReference type="NCBI Taxonomy" id="5077"/>
    <lineage>
        <taxon>Eukaryota</taxon>
        <taxon>Fungi</taxon>
        <taxon>Dikarya</taxon>
        <taxon>Ascomycota</taxon>
        <taxon>Pezizomycotina</taxon>
        <taxon>Eurotiomycetes</taxon>
        <taxon>Eurotiomycetidae</taxon>
        <taxon>Eurotiales</taxon>
        <taxon>Aspergillaceae</taxon>
        <taxon>Penicillium</taxon>
    </lineage>
</organism>
<evidence type="ECO:0000313" key="6">
    <source>
        <dbReference type="Proteomes" id="UP001147733"/>
    </source>
</evidence>
<comment type="caution">
    <text evidence="2">Lacks conserved residue(s) required for the propagation of feature annotation.</text>
</comment>
<dbReference type="InterPro" id="IPR010730">
    <property type="entry name" value="HET"/>
</dbReference>
<dbReference type="Gene3D" id="3.40.1090.10">
    <property type="entry name" value="Cytosolic phospholipase A2 catalytic domain"/>
    <property type="match status" value="1"/>
</dbReference>